<sequence>MRWQHGPFLTDQATAQRNLDELRGAWAAAGLRDVTPAEPVGPNVAEVRFIEPDTRIQLSAAFYRSGDMGNFVASVFSRCVQPVMGGGG</sequence>
<reference evidence="1" key="1">
    <citation type="submission" date="2022-01" db="EMBL/GenBank/DDBJ databases">
        <title>Genome-Based Taxonomic Classification of the Phylum Actinobacteria.</title>
        <authorList>
            <person name="Gao Y."/>
        </authorList>
    </citation>
    <scope>NUCLEOTIDE SEQUENCE</scope>
    <source>
        <strain evidence="1">KLBMP 8922</strain>
    </source>
</reference>
<organism evidence="1 2">
    <name type="scientific">Yinghuangia soli</name>
    <dbReference type="NCBI Taxonomy" id="2908204"/>
    <lineage>
        <taxon>Bacteria</taxon>
        <taxon>Bacillati</taxon>
        <taxon>Actinomycetota</taxon>
        <taxon>Actinomycetes</taxon>
        <taxon>Kitasatosporales</taxon>
        <taxon>Streptomycetaceae</taxon>
        <taxon>Yinghuangia</taxon>
    </lineage>
</organism>
<dbReference type="EMBL" id="JAKFHA010000067">
    <property type="protein sequence ID" value="MCF2533945.1"/>
    <property type="molecule type" value="Genomic_DNA"/>
</dbReference>
<evidence type="ECO:0000313" key="2">
    <source>
        <dbReference type="Proteomes" id="UP001165378"/>
    </source>
</evidence>
<accession>A0AA41QAK8</accession>
<gene>
    <name evidence="1" type="ORF">LZ495_42925</name>
</gene>
<evidence type="ECO:0000313" key="1">
    <source>
        <dbReference type="EMBL" id="MCF2533945.1"/>
    </source>
</evidence>
<name>A0AA41QAK8_9ACTN</name>
<dbReference type="AlphaFoldDB" id="A0AA41QAK8"/>
<dbReference type="Proteomes" id="UP001165378">
    <property type="component" value="Unassembled WGS sequence"/>
</dbReference>
<keyword evidence="2" id="KW-1185">Reference proteome</keyword>
<dbReference type="RefSeq" id="WP_235058739.1">
    <property type="nucleotide sequence ID" value="NZ_JAKFHA010000067.1"/>
</dbReference>
<comment type="caution">
    <text evidence="1">The sequence shown here is derived from an EMBL/GenBank/DDBJ whole genome shotgun (WGS) entry which is preliminary data.</text>
</comment>
<protein>
    <submittedName>
        <fullName evidence="1">Uncharacterized protein</fullName>
    </submittedName>
</protein>
<proteinExistence type="predicted"/>